<feature type="signal peptide" evidence="2">
    <location>
        <begin position="1"/>
        <end position="19"/>
    </location>
</feature>
<protein>
    <submittedName>
        <fullName evidence="3">Uncharacterized protein</fullName>
    </submittedName>
</protein>
<evidence type="ECO:0000313" key="4">
    <source>
        <dbReference type="Proteomes" id="UP000018144"/>
    </source>
</evidence>
<evidence type="ECO:0000256" key="2">
    <source>
        <dbReference type="SAM" id="SignalP"/>
    </source>
</evidence>
<dbReference type="EMBL" id="HF935427">
    <property type="protein sequence ID" value="CCX30144.1"/>
    <property type="molecule type" value="Genomic_DNA"/>
</dbReference>
<dbReference type="OrthoDB" id="10439763at2759"/>
<feature type="region of interest" description="Disordered" evidence="1">
    <location>
        <begin position="592"/>
        <end position="616"/>
    </location>
</feature>
<evidence type="ECO:0000256" key="1">
    <source>
        <dbReference type="SAM" id="MobiDB-lite"/>
    </source>
</evidence>
<proteinExistence type="predicted"/>
<accession>U4LDF6</accession>
<evidence type="ECO:0000313" key="3">
    <source>
        <dbReference type="EMBL" id="CCX30144.1"/>
    </source>
</evidence>
<feature type="chain" id="PRO_5004652167" evidence="2">
    <location>
        <begin position="20"/>
        <end position="797"/>
    </location>
</feature>
<keyword evidence="2" id="KW-0732">Signal</keyword>
<sequence length="797" mass="86628">MKIIRKFLLCIAWSTATIAAPLITPPLFETPHLTVPRIATYVDGYVIPEFKGDYDSSIHPIYQVYPEREFVTPPVVNEVIERPPYAGSSEATEYDNEGLLSVLPSIVVSPPIDNEYSGIPSIVVSPPSGILSNDYEPAAPVSRIFKRQAYGYSKMSGWNASPTVESPTWGEAWGSLTSTVSSAWDSTNSAWESTKSWWQGDNYASSEVAPIAVVEPMAGYTPMEPMVPATPANGGLWDSVKDWWKGDTAASATVAPVVSIPDFAAPAPPTTNTGIWGSFKNWWGGDSAAASPAVLDIPSVPEISEEPKNGKSEWSWLSKAKNWWKCNESPEVAIPEIPIPDFDLPIPNFEAIDPAGSMKDMPEMPAPPEIAPSEIPFSPPNSDMPLPSVDTLPPAEVDNSAKQHDGSVWKLDEDGMPVWTHEAEVPWTLDEDGMPQWLGDPGLADKIGHQIELEGLLPWEGFEGISEFGGEAIQGSFAEESPMEVVDDTELAGLYQPVLDDVSMESLPAVVDNNDLGVPVPPASFVGEESLPAVMDGNTLPATVPPPVLNHLDKGYTPNNNDLSTAPVLTDKSLNFVGNGFLPFSGNSAPSITSPTAVQYTPGVDNLQDDDDDQDSIYSFDFSHSDNFESIRPTYDSDLSFKSELPDSSSIYGHDSELPESNYDSDSVSDAGSIWSDDHIWSKPVSSVTFDAVSEYGSIWNDDHIWSKPVSPMKAEEVFSDDELPDAYDPYDVPVRGFIPIPPSTNELFGWNSDSDSVISSDYDFSWRGHARDDASSIYSTDPEAYGSDVTCSLTRR</sequence>
<dbReference type="Proteomes" id="UP000018144">
    <property type="component" value="Unassembled WGS sequence"/>
</dbReference>
<dbReference type="AlphaFoldDB" id="U4LDF6"/>
<reference evidence="3 4" key="1">
    <citation type="journal article" date="2013" name="PLoS Genet.">
        <title>The genome and development-dependent transcriptomes of Pyronema confluens: a window into fungal evolution.</title>
        <authorList>
            <person name="Traeger S."/>
            <person name="Altegoer F."/>
            <person name="Freitag M."/>
            <person name="Gabaldon T."/>
            <person name="Kempken F."/>
            <person name="Kumar A."/>
            <person name="Marcet-Houben M."/>
            <person name="Poggeler S."/>
            <person name="Stajich J.E."/>
            <person name="Nowrousian M."/>
        </authorList>
    </citation>
    <scope>NUCLEOTIDE SEQUENCE [LARGE SCALE GENOMIC DNA]</scope>
    <source>
        <strain evidence="4">CBS 100304</strain>
        <tissue evidence="3">Vegetative mycelium</tissue>
    </source>
</reference>
<name>U4LDF6_PYROM</name>
<gene>
    <name evidence="3" type="ORF">PCON_08246</name>
</gene>
<keyword evidence="4" id="KW-1185">Reference proteome</keyword>
<organism evidence="3 4">
    <name type="scientific">Pyronema omphalodes (strain CBS 100304)</name>
    <name type="common">Pyronema confluens</name>
    <dbReference type="NCBI Taxonomy" id="1076935"/>
    <lineage>
        <taxon>Eukaryota</taxon>
        <taxon>Fungi</taxon>
        <taxon>Dikarya</taxon>
        <taxon>Ascomycota</taxon>
        <taxon>Pezizomycotina</taxon>
        <taxon>Pezizomycetes</taxon>
        <taxon>Pezizales</taxon>
        <taxon>Pyronemataceae</taxon>
        <taxon>Pyronema</taxon>
    </lineage>
</organism>